<reference evidence="2 3" key="1">
    <citation type="submission" date="2015-08" db="EMBL/GenBank/DDBJ databases">
        <authorList>
            <person name="Babu N.S."/>
            <person name="Beckwith C.J."/>
            <person name="Beseler K.G."/>
            <person name="Brison A."/>
            <person name="Carone J.V."/>
            <person name="Caskin T.P."/>
            <person name="Diamond M."/>
            <person name="Durham M.E."/>
            <person name="Foxe J.M."/>
            <person name="Go M."/>
            <person name="Henderson B.A."/>
            <person name="Jones I.B."/>
            <person name="McGettigan J.A."/>
            <person name="Micheletti S.J."/>
            <person name="Nasrallah M.E."/>
            <person name="Ortiz D."/>
            <person name="Piller C.R."/>
            <person name="Privatt S.R."/>
            <person name="Schneider S.L."/>
            <person name="Sharp S."/>
            <person name="Smith T.C."/>
            <person name="Stanton J.D."/>
            <person name="Ullery H.E."/>
            <person name="Wilson R.J."/>
            <person name="Serrano M.G."/>
            <person name="Buck G."/>
            <person name="Lee V."/>
            <person name="Wang Y."/>
            <person name="Carvalho R."/>
            <person name="Voegtly L."/>
            <person name="Shi R."/>
            <person name="Duckworth R."/>
            <person name="Johnson A."/>
            <person name="Loviza R."/>
            <person name="Walstead R."/>
            <person name="Shah Z."/>
            <person name="Kiflezghi M."/>
            <person name="Wade K."/>
            <person name="Ball S.L."/>
            <person name="Bradley K.W."/>
            <person name="Asai D.J."/>
            <person name="Bowman C.A."/>
            <person name="Russell D.A."/>
            <person name="Pope W.H."/>
            <person name="Jacobs-Sera D."/>
            <person name="Hendrix R.W."/>
            <person name="Hatfull G.F."/>
        </authorList>
    </citation>
    <scope>NUCLEOTIDE SEQUENCE [LARGE SCALE GENOMIC DNA]</scope>
    <source>
        <strain evidence="2 3">DSM 27648</strain>
    </source>
</reference>
<dbReference type="PROSITE" id="PS51257">
    <property type="entry name" value="PROKAR_LIPOPROTEIN"/>
    <property type="match status" value="1"/>
</dbReference>
<dbReference type="STRING" id="1391654.AKJ09_08437"/>
<gene>
    <name evidence="2" type="ORF">AKJ09_08437</name>
</gene>
<evidence type="ECO:0000256" key="1">
    <source>
        <dbReference type="SAM" id="SignalP"/>
    </source>
</evidence>
<name>A0A0K1Q7S9_9BACT</name>
<dbReference type="AlphaFoldDB" id="A0A0K1Q7S9"/>
<evidence type="ECO:0000313" key="2">
    <source>
        <dbReference type="EMBL" id="AKV01774.1"/>
    </source>
</evidence>
<dbReference type="RefSeq" id="WP_240488752.1">
    <property type="nucleotide sequence ID" value="NZ_CP012333.1"/>
</dbReference>
<proteinExistence type="predicted"/>
<dbReference type="Proteomes" id="UP000064967">
    <property type="component" value="Chromosome"/>
</dbReference>
<protein>
    <recommendedName>
        <fullName evidence="4">Lipoprotein</fullName>
    </recommendedName>
</protein>
<keyword evidence="1" id="KW-0732">Signal</keyword>
<evidence type="ECO:0008006" key="4">
    <source>
        <dbReference type="Google" id="ProtNLM"/>
    </source>
</evidence>
<feature type="signal peptide" evidence="1">
    <location>
        <begin position="1"/>
        <end position="24"/>
    </location>
</feature>
<accession>A0A0K1Q7S9</accession>
<evidence type="ECO:0000313" key="3">
    <source>
        <dbReference type="Proteomes" id="UP000064967"/>
    </source>
</evidence>
<dbReference type="KEGG" id="llu:AKJ09_08437"/>
<sequence>MMLKVFRLAGAVGLLSLASVTSLAATGCSKSYIPNTDVEDTSENRKVIAFCEDYRHAVEDKDVGRLLKMASPRYFEDGGNTNPEDDVDFDGLKDFLTSTFVKTQSIRYEIRYRRVSSDETKKVFIEYSYSASFRIPGLKGEEWKHTVADNRLELIPEGDSFKILAGM</sequence>
<feature type="chain" id="PRO_5005466992" description="Lipoprotein" evidence="1">
    <location>
        <begin position="25"/>
        <end position="167"/>
    </location>
</feature>
<organism evidence="2 3">
    <name type="scientific">Labilithrix luteola</name>
    <dbReference type="NCBI Taxonomy" id="1391654"/>
    <lineage>
        <taxon>Bacteria</taxon>
        <taxon>Pseudomonadati</taxon>
        <taxon>Myxococcota</taxon>
        <taxon>Polyangia</taxon>
        <taxon>Polyangiales</taxon>
        <taxon>Labilitrichaceae</taxon>
        <taxon>Labilithrix</taxon>
    </lineage>
</organism>
<keyword evidence="3" id="KW-1185">Reference proteome</keyword>
<dbReference type="EMBL" id="CP012333">
    <property type="protein sequence ID" value="AKV01774.1"/>
    <property type="molecule type" value="Genomic_DNA"/>
</dbReference>